<comment type="similarity">
    <text evidence="1">Belongs to the AB hydrolase superfamily. AB hydrolase 2 family.</text>
</comment>
<dbReference type="InterPro" id="IPR050565">
    <property type="entry name" value="LYPA1-2/EST-like"/>
</dbReference>
<evidence type="ECO:0000313" key="3">
    <source>
        <dbReference type="EMBL" id="KAK9763453.1"/>
    </source>
</evidence>
<organism evidence="3 4">
    <name type="scientific">Basidiobolus ranarum</name>
    <dbReference type="NCBI Taxonomy" id="34480"/>
    <lineage>
        <taxon>Eukaryota</taxon>
        <taxon>Fungi</taxon>
        <taxon>Fungi incertae sedis</taxon>
        <taxon>Zoopagomycota</taxon>
        <taxon>Entomophthoromycotina</taxon>
        <taxon>Basidiobolomycetes</taxon>
        <taxon>Basidiobolales</taxon>
        <taxon>Basidiobolaceae</taxon>
        <taxon>Basidiobolus</taxon>
    </lineage>
</organism>
<gene>
    <name evidence="3" type="ORF">K7432_009839</name>
</gene>
<protein>
    <recommendedName>
        <fullName evidence="2">Phospholipase/carboxylesterase/thioesterase domain-containing protein</fullName>
    </recommendedName>
</protein>
<dbReference type="Proteomes" id="UP001479436">
    <property type="component" value="Unassembled WGS sequence"/>
</dbReference>
<evidence type="ECO:0000313" key="4">
    <source>
        <dbReference type="Proteomes" id="UP001479436"/>
    </source>
</evidence>
<dbReference type="InterPro" id="IPR003140">
    <property type="entry name" value="PLipase/COase/thioEstase"/>
</dbReference>
<evidence type="ECO:0000259" key="2">
    <source>
        <dbReference type="Pfam" id="PF02230"/>
    </source>
</evidence>
<proteinExistence type="inferred from homology"/>
<dbReference type="Gene3D" id="3.40.50.1820">
    <property type="entry name" value="alpha/beta hydrolase"/>
    <property type="match status" value="1"/>
</dbReference>
<sequence>MQTLVTDGHLCKICVGCKIAFFTQWSRKSNSRKSTKLIIKSRVHSTNIVTMQLHPVENQSNPLPLKKRAPKFKGLTFQYSPSPDGVDENLLIFFHGLGDTEKPFFQLGQSLKLPQTAIISIKAPHAIPYFDEGTQWYPSFDPLGDLLTKDSPLRLPGLIQTRTILKKFFLEELVGVCGYDLHKMILFGFSQGATTALDLVVHGGVNVNSVVSIAGYLLEETERASIEVGFVQNTNVLIIQGDKDETIPLRVSQERTKYVQSKFGKSHVKAHMVTRKNHAMPTGPGEWRPIMEFFAQNLSRRQVELENVSELYEVK</sequence>
<evidence type="ECO:0000256" key="1">
    <source>
        <dbReference type="ARBA" id="ARBA00006499"/>
    </source>
</evidence>
<comment type="caution">
    <text evidence="3">The sequence shown here is derived from an EMBL/GenBank/DDBJ whole genome shotgun (WGS) entry which is preliminary data.</text>
</comment>
<accession>A0ABR2WPK3</accession>
<dbReference type="PANTHER" id="PTHR10655:SF67">
    <property type="entry name" value="PHOSPHOLIPASE_CARBOXYLESTERASE SUPERFAMILY (AFU_ORTHOLOGUE AFUA_5G09340)"/>
    <property type="match status" value="1"/>
</dbReference>
<dbReference type="SUPFAM" id="SSF53474">
    <property type="entry name" value="alpha/beta-Hydrolases"/>
    <property type="match status" value="1"/>
</dbReference>
<name>A0ABR2WPK3_9FUNG</name>
<keyword evidence="4" id="KW-1185">Reference proteome</keyword>
<dbReference type="EMBL" id="JASJQH010000635">
    <property type="protein sequence ID" value="KAK9763453.1"/>
    <property type="molecule type" value="Genomic_DNA"/>
</dbReference>
<dbReference type="Pfam" id="PF02230">
    <property type="entry name" value="Abhydrolase_2"/>
    <property type="match status" value="1"/>
</dbReference>
<dbReference type="InterPro" id="IPR029058">
    <property type="entry name" value="AB_hydrolase_fold"/>
</dbReference>
<feature type="domain" description="Phospholipase/carboxylesterase/thioesterase" evidence="2">
    <location>
        <begin position="83"/>
        <end position="280"/>
    </location>
</feature>
<dbReference type="PANTHER" id="PTHR10655">
    <property type="entry name" value="LYSOPHOSPHOLIPASE-RELATED"/>
    <property type="match status" value="1"/>
</dbReference>
<reference evidence="3 4" key="1">
    <citation type="submission" date="2023-04" db="EMBL/GenBank/DDBJ databases">
        <title>Genome of Basidiobolus ranarum AG-B5.</title>
        <authorList>
            <person name="Stajich J.E."/>
            <person name="Carter-House D."/>
            <person name="Gryganskyi A."/>
        </authorList>
    </citation>
    <scope>NUCLEOTIDE SEQUENCE [LARGE SCALE GENOMIC DNA]</scope>
    <source>
        <strain evidence="3 4">AG-B5</strain>
    </source>
</reference>